<comment type="function">
    <text evidence="1 11">Part of the binding-protein-dependent transport system for molybdenum; probably responsible for the translocation of the substrate across the membrane.</text>
</comment>
<dbReference type="RefSeq" id="WP_289364789.1">
    <property type="nucleotide sequence ID" value="NZ_JAUCBP010000007.1"/>
</dbReference>
<feature type="transmembrane region" description="Helical" evidence="10">
    <location>
        <begin position="191"/>
        <end position="211"/>
    </location>
</feature>
<keyword evidence="11" id="KW-0997">Cell inner membrane</keyword>
<dbReference type="Gene3D" id="1.10.3720.10">
    <property type="entry name" value="MetI-like"/>
    <property type="match status" value="1"/>
</dbReference>
<organism evidence="13 14">
    <name type="scientific">Alteromonas arenosi</name>
    <dbReference type="NCBI Taxonomy" id="3055817"/>
    <lineage>
        <taxon>Bacteria</taxon>
        <taxon>Pseudomonadati</taxon>
        <taxon>Pseudomonadota</taxon>
        <taxon>Gammaproteobacteria</taxon>
        <taxon>Alteromonadales</taxon>
        <taxon>Alteromonadaceae</taxon>
        <taxon>Alteromonas/Salinimonas group</taxon>
        <taxon>Alteromonas</taxon>
    </lineage>
</organism>
<evidence type="ECO:0000256" key="1">
    <source>
        <dbReference type="ARBA" id="ARBA00002949"/>
    </source>
</evidence>
<dbReference type="InterPro" id="IPR011867">
    <property type="entry name" value="ModB_ABC"/>
</dbReference>
<evidence type="ECO:0000256" key="5">
    <source>
        <dbReference type="ARBA" id="ARBA00022475"/>
    </source>
</evidence>
<evidence type="ECO:0000313" key="13">
    <source>
        <dbReference type="EMBL" id="MDM7860493.1"/>
    </source>
</evidence>
<accession>A0ABT7SWE9</accession>
<keyword evidence="8 10" id="KW-1133">Transmembrane helix</keyword>
<evidence type="ECO:0000256" key="10">
    <source>
        <dbReference type="RuleBase" id="RU363032"/>
    </source>
</evidence>
<dbReference type="InterPro" id="IPR035906">
    <property type="entry name" value="MetI-like_sf"/>
</dbReference>
<sequence length="222" mass="25018">MDYEAIFLTLKLALFTSVILLAFATPLAWWLARWRHPLRPLVNAVIALPLVLPPTVLGFYLLVAFSPNHWFGATWLSTTGSTLAFSFTGILIGSLIYSLPFAVQPLYNAFEHLDKRYLDVAKTFNLSRWLTFWRVIFPLTRSAFMTAVGLSFAHTLGEFGVVLMIGGNIPGETRVVSIALFDHVESLNYSAAHQLAFVLLVFSFVMLAILYRLNRKQLSSWT</sequence>
<keyword evidence="9 10" id="KW-0472">Membrane</keyword>
<dbReference type="PANTHER" id="PTHR30183">
    <property type="entry name" value="MOLYBDENUM TRANSPORT SYSTEM PERMEASE PROTEIN MODB"/>
    <property type="match status" value="1"/>
</dbReference>
<dbReference type="Pfam" id="PF00528">
    <property type="entry name" value="BPD_transp_1"/>
    <property type="match status" value="1"/>
</dbReference>
<evidence type="ECO:0000256" key="2">
    <source>
        <dbReference type="ARBA" id="ARBA00004651"/>
    </source>
</evidence>
<evidence type="ECO:0000256" key="11">
    <source>
        <dbReference type="RuleBase" id="RU365097"/>
    </source>
</evidence>
<proteinExistence type="inferred from homology"/>
<evidence type="ECO:0000313" key="14">
    <source>
        <dbReference type="Proteomes" id="UP001234343"/>
    </source>
</evidence>
<gene>
    <name evidence="13" type="primary">modB</name>
    <name evidence="13" type="ORF">QTP81_07780</name>
</gene>
<feature type="transmembrane region" description="Helical" evidence="10">
    <location>
        <begin position="44"/>
        <end position="63"/>
    </location>
</feature>
<dbReference type="Proteomes" id="UP001234343">
    <property type="component" value="Unassembled WGS sequence"/>
</dbReference>
<dbReference type="PANTHER" id="PTHR30183:SF8">
    <property type="entry name" value="MOLYBDENUM TRANSPORT SYSTEM PERMEASE"/>
    <property type="match status" value="1"/>
</dbReference>
<dbReference type="CDD" id="cd06261">
    <property type="entry name" value="TM_PBP2"/>
    <property type="match status" value="1"/>
</dbReference>
<dbReference type="SUPFAM" id="SSF161098">
    <property type="entry name" value="MetI-like"/>
    <property type="match status" value="1"/>
</dbReference>
<keyword evidence="4 10" id="KW-0813">Transport</keyword>
<feature type="transmembrane region" description="Helical" evidence="10">
    <location>
        <begin position="12"/>
        <end position="32"/>
    </location>
</feature>
<evidence type="ECO:0000256" key="9">
    <source>
        <dbReference type="ARBA" id="ARBA00023136"/>
    </source>
</evidence>
<keyword evidence="5" id="KW-1003">Cell membrane</keyword>
<feature type="transmembrane region" description="Helical" evidence="10">
    <location>
        <begin position="83"/>
        <end position="110"/>
    </location>
</feature>
<keyword evidence="6 11" id="KW-0500">Molybdenum</keyword>
<dbReference type="EMBL" id="JAUCBP010000007">
    <property type="protein sequence ID" value="MDM7860493.1"/>
    <property type="molecule type" value="Genomic_DNA"/>
</dbReference>
<evidence type="ECO:0000256" key="7">
    <source>
        <dbReference type="ARBA" id="ARBA00022692"/>
    </source>
</evidence>
<evidence type="ECO:0000256" key="8">
    <source>
        <dbReference type="ARBA" id="ARBA00022989"/>
    </source>
</evidence>
<dbReference type="NCBIfam" id="TIGR02141">
    <property type="entry name" value="modB_ABC"/>
    <property type="match status" value="1"/>
</dbReference>
<reference evidence="13 14" key="1">
    <citation type="submission" date="2023-06" db="EMBL/GenBank/DDBJ databases">
        <title>Alteromonas sp. ASW11-36 isolated from intertidal sand.</title>
        <authorList>
            <person name="Li Y."/>
        </authorList>
    </citation>
    <scope>NUCLEOTIDE SEQUENCE [LARGE SCALE GENOMIC DNA]</scope>
    <source>
        <strain evidence="13 14">ASW11-36</strain>
    </source>
</reference>
<protein>
    <recommendedName>
        <fullName evidence="11">Molybdenum transport system permease</fullName>
    </recommendedName>
</protein>
<keyword evidence="7 10" id="KW-0812">Transmembrane</keyword>
<evidence type="ECO:0000256" key="3">
    <source>
        <dbReference type="ARBA" id="ARBA00007069"/>
    </source>
</evidence>
<feature type="domain" description="ABC transmembrane type-1" evidence="12">
    <location>
        <begin position="6"/>
        <end position="210"/>
    </location>
</feature>
<comment type="caution">
    <text evidence="13">The sequence shown here is derived from an EMBL/GenBank/DDBJ whole genome shotgun (WGS) entry which is preliminary data.</text>
</comment>
<evidence type="ECO:0000256" key="4">
    <source>
        <dbReference type="ARBA" id="ARBA00022448"/>
    </source>
</evidence>
<name>A0ABT7SWE9_9ALTE</name>
<feature type="transmembrane region" description="Helical" evidence="10">
    <location>
        <begin position="131"/>
        <end position="153"/>
    </location>
</feature>
<dbReference type="PROSITE" id="PS50928">
    <property type="entry name" value="ABC_TM1"/>
    <property type="match status" value="1"/>
</dbReference>
<comment type="similarity">
    <text evidence="3 11">Belongs to the binding-protein-dependent transport system permease family. CysTW subfamily.</text>
</comment>
<keyword evidence="14" id="KW-1185">Reference proteome</keyword>
<evidence type="ECO:0000256" key="6">
    <source>
        <dbReference type="ARBA" id="ARBA00022505"/>
    </source>
</evidence>
<comment type="subcellular location">
    <subcellularLocation>
        <location evidence="11">Cell inner membrane</location>
        <topology evidence="11">Multi-pass membrane protein</topology>
    </subcellularLocation>
    <subcellularLocation>
        <location evidence="2 10">Cell membrane</location>
        <topology evidence="2 10">Multi-pass membrane protein</topology>
    </subcellularLocation>
</comment>
<dbReference type="InterPro" id="IPR000515">
    <property type="entry name" value="MetI-like"/>
</dbReference>
<evidence type="ECO:0000259" key="12">
    <source>
        <dbReference type="PROSITE" id="PS50928"/>
    </source>
</evidence>